<sequence length="141" mass="16207">MKKTVLLLGIILIFTITLLGCGKFDPKLAEYNIMYRDTSNKESDGSYPTIVIKSIKKDKKDIVVNTSSPYEQMIYAMDNFITFRAYDDKGNYTDKVSVKLKEIDEQGVFYLSISDMNLEAIKYIEIGPYKNNDNNLIFKVD</sequence>
<organism evidence="1 2">
    <name type="scientific">Clostridium perfringens</name>
    <dbReference type="NCBI Taxonomy" id="1502"/>
    <lineage>
        <taxon>Bacteria</taxon>
        <taxon>Bacillati</taxon>
        <taxon>Bacillota</taxon>
        <taxon>Clostridia</taxon>
        <taxon>Eubacteriales</taxon>
        <taxon>Clostridiaceae</taxon>
        <taxon>Clostridium</taxon>
    </lineage>
</organism>
<evidence type="ECO:0000313" key="2">
    <source>
        <dbReference type="Proteomes" id="UP000249986"/>
    </source>
</evidence>
<name>A0A2X2YBK3_CLOPF</name>
<dbReference type="EMBL" id="UAWG01000012">
    <property type="protein sequence ID" value="SQB60323.1"/>
    <property type="molecule type" value="Genomic_DNA"/>
</dbReference>
<reference evidence="1 2" key="1">
    <citation type="submission" date="2018-06" db="EMBL/GenBank/DDBJ databases">
        <authorList>
            <consortium name="Pathogen Informatics"/>
            <person name="Doyle S."/>
        </authorList>
    </citation>
    <scope>NUCLEOTIDE SEQUENCE [LARGE SCALE GENOMIC DNA]</scope>
    <source>
        <strain evidence="1 2">NCTC10719</strain>
    </source>
</reference>
<accession>A0A2X2YBK3</accession>
<evidence type="ECO:0000313" key="1">
    <source>
        <dbReference type="EMBL" id="SQB60323.1"/>
    </source>
</evidence>
<evidence type="ECO:0008006" key="3">
    <source>
        <dbReference type="Google" id="ProtNLM"/>
    </source>
</evidence>
<dbReference type="RefSeq" id="WP_111926652.1">
    <property type="nucleotide sequence ID" value="NZ_UAWG01000012.1"/>
</dbReference>
<proteinExistence type="predicted"/>
<gene>
    <name evidence="1" type="ORF">NCTC10719_01913</name>
</gene>
<dbReference type="Proteomes" id="UP000249986">
    <property type="component" value="Unassembled WGS sequence"/>
</dbReference>
<dbReference type="AlphaFoldDB" id="A0A2X2YBK3"/>
<protein>
    <recommendedName>
        <fullName evidence="3">Lipoprotein</fullName>
    </recommendedName>
</protein>
<dbReference type="PROSITE" id="PS51257">
    <property type="entry name" value="PROKAR_LIPOPROTEIN"/>
    <property type="match status" value="1"/>
</dbReference>